<feature type="transmembrane region" description="Helical" evidence="7">
    <location>
        <begin position="12"/>
        <end position="34"/>
    </location>
</feature>
<reference evidence="9 10" key="1">
    <citation type="submission" date="2019-06" db="EMBL/GenBank/DDBJ databases">
        <title>New taxonomy in bacterial strain CC-CFT640, isolated from vineyard.</title>
        <authorList>
            <person name="Lin S.-Y."/>
            <person name="Tsai C.-F."/>
            <person name="Young C.-C."/>
        </authorList>
    </citation>
    <scope>NUCLEOTIDE SEQUENCE [LARGE SCALE GENOMIC DNA]</scope>
    <source>
        <strain evidence="9 10">CC-CFT640</strain>
    </source>
</reference>
<dbReference type="Proteomes" id="UP000321638">
    <property type="component" value="Unassembled WGS sequence"/>
</dbReference>
<feature type="transmembrane region" description="Helical" evidence="7">
    <location>
        <begin position="219"/>
        <end position="240"/>
    </location>
</feature>
<keyword evidence="3" id="KW-1003">Cell membrane</keyword>
<dbReference type="InterPro" id="IPR000515">
    <property type="entry name" value="MetI-like"/>
</dbReference>
<feature type="transmembrane region" description="Helical" evidence="7">
    <location>
        <begin position="63"/>
        <end position="82"/>
    </location>
</feature>
<keyword evidence="6 7" id="KW-0472">Membrane</keyword>
<evidence type="ECO:0000256" key="7">
    <source>
        <dbReference type="RuleBase" id="RU363032"/>
    </source>
</evidence>
<evidence type="ECO:0000313" key="10">
    <source>
        <dbReference type="Proteomes" id="UP000321638"/>
    </source>
</evidence>
<dbReference type="RefSeq" id="WP_147845465.1">
    <property type="nucleotide sequence ID" value="NZ_VDUZ01000003.1"/>
</dbReference>
<dbReference type="SUPFAM" id="SSF161098">
    <property type="entry name" value="MetI-like"/>
    <property type="match status" value="1"/>
</dbReference>
<evidence type="ECO:0000256" key="5">
    <source>
        <dbReference type="ARBA" id="ARBA00022989"/>
    </source>
</evidence>
<protein>
    <submittedName>
        <fullName evidence="9">ABC transporter permease</fullName>
    </submittedName>
</protein>
<evidence type="ECO:0000259" key="8">
    <source>
        <dbReference type="PROSITE" id="PS50928"/>
    </source>
</evidence>
<feature type="transmembrane region" description="Helical" evidence="7">
    <location>
        <begin position="94"/>
        <end position="117"/>
    </location>
</feature>
<evidence type="ECO:0000313" key="9">
    <source>
        <dbReference type="EMBL" id="TXL81555.1"/>
    </source>
</evidence>
<dbReference type="OrthoDB" id="8138334at2"/>
<dbReference type="Pfam" id="PF00528">
    <property type="entry name" value="BPD_transp_1"/>
    <property type="match status" value="1"/>
</dbReference>
<comment type="subcellular location">
    <subcellularLocation>
        <location evidence="1 7">Cell membrane</location>
        <topology evidence="1 7">Multi-pass membrane protein</topology>
    </subcellularLocation>
</comment>
<organism evidence="9 10">
    <name type="scientific">Vineibacter terrae</name>
    <dbReference type="NCBI Taxonomy" id="2586908"/>
    <lineage>
        <taxon>Bacteria</taxon>
        <taxon>Pseudomonadati</taxon>
        <taxon>Pseudomonadota</taxon>
        <taxon>Alphaproteobacteria</taxon>
        <taxon>Hyphomicrobiales</taxon>
        <taxon>Vineibacter</taxon>
    </lineage>
</organism>
<dbReference type="GO" id="GO:0055085">
    <property type="term" value="P:transmembrane transport"/>
    <property type="evidence" value="ECO:0007669"/>
    <property type="project" value="InterPro"/>
</dbReference>
<dbReference type="PANTHER" id="PTHR30151">
    <property type="entry name" value="ALKANE SULFONATE ABC TRANSPORTER-RELATED, MEMBRANE SUBUNIT"/>
    <property type="match status" value="1"/>
</dbReference>
<keyword evidence="5 7" id="KW-1133">Transmembrane helix</keyword>
<dbReference type="InterPro" id="IPR035906">
    <property type="entry name" value="MetI-like_sf"/>
</dbReference>
<dbReference type="EMBL" id="VDUZ01000003">
    <property type="protein sequence ID" value="TXL81555.1"/>
    <property type="molecule type" value="Genomic_DNA"/>
</dbReference>
<evidence type="ECO:0000256" key="2">
    <source>
        <dbReference type="ARBA" id="ARBA00022448"/>
    </source>
</evidence>
<name>A0A5C8PU71_9HYPH</name>
<keyword evidence="10" id="KW-1185">Reference proteome</keyword>
<evidence type="ECO:0000256" key="1">
    <source>
        <dbReference type="ARBA" id="ARBA00004651"/>
    </source>
</evidence>
<feature type="transmembrane region" description="Helical" evidence="7">
    <location>
        <begin position="163"/>
        <end position="180"/>
    </location>
</feature>
<dbReference type="AlphaFoldDB" id="A0A5C8PU71"/>
<feature type="domain" description="ABC transmembrane type-1" evidence="8">
    <location>
        <begin position="57"/>
        <end position="241"/>
    </location>
</feature>
<dbReference type="PANTHER" id="PTHR30151:SF20">
    <property type="entry name" value="ABC TRANSPORTER PERMEASE PROTEIN HI_0355-RELATED"/>
    <property type="match status" value="1"/>
</dbReference>
<evidence type="ECO:0000256" key="6">
    <source>
        <dbReference type="ARBA" id="ARBA00023136"/>
    </source>
</evidence>
<sequence>MTSRVRTVVDRVVVGVGLLLLWQVAHMAAGTYWLSSPWQTLQRLGELAASGELARHAAYTLRAAGYGFVLGGVPGLLLPFLLRRLPIVSATIMPFMVAGYGLPKLALAPLFILWFGIGIESKVAVVAAATFFLVFFNVEAGVRALDLKLVRMAQILGASEMQVARHVILPGAVPFVFAGIRTATPYAIGAAVIAELISSNRGLGYLVQLGASNFDARTMIAAVVATTAIVVGANSVVNALERWLLRWRPRSGFAAGAASGEF</sequence>
<dbReference type="CDD" id="cd06261">
    <property type="entry name" value="TM_PBP2"/>
    <property type="match status" value="1"/>
</dbReference>
<keyword evidence="4 7" id="KW-0812">Transmembrane</keyword>
<feature type="transmembrane region" description="Helical" evidence="7">
    <location>
        <begin position="123"/>
        <end position="142"/>
    </location>
</feature>
<dbReference type="Gene3D" id="1.10.3720.10">
    <property type="entry name" value="MetI-like"/>
    <property type="match status" value="1"/>
</dbReference>
<evidence type="ECO:0000256" key="3">
    <source>
        <dbReference type="ARBA" id="ARBA00022475"/>
    </source>
</evidence>
<dbReference type="PROSITE" id="PS50928">
    <property type="entry name" value="ABC_TM1"/>
    <property type="match status" value="1"/>
</dbReference>
<comment type="caution">
    <text evidence="9">The sequence shown here is derived from an EMBL/GenBank/DDBJ whole genome shotgun (WGS) entry which is preliminary data.</text>
</comment>
<proteinExistence type="inferred from homology"/>
<accession>A0A5C8PU71</accession>
<keyword evidence="2 7" id="KW-0813">Transport</keyword>
<dbReference type="GO" id="GO:0005886">
    <property type="term" value="C:plasma membrane"/>
    <property type="evidence" value="ECO:0007669"/>
    <property type="project" value="UniProtKB-SubCell"/>
</dbReference>
<gene>
    <name evidence="9" type="ORF">FHP25_03235</name>
</gene>
<evidence type="ECO:0000256" key="4">
    <source>
        <dbReference type="ARBA" id="ARBA00022692"/>
    </source>
</evidence>
<comment type="similarity">
    <text evidence="7">Belongs to the binding-protein-dependent transport system permease family.</text>
</comment>